<dbReference type="PROSITE" id="PS50102">
    <property type="entry name" value="RRM"/>
    <property type="match status" value="1"/>
</dbReference>
<keyword evidence="7 12" id="KW-1133">Transmembrane helix</keyword>
<evidence type="ECO:0000313" key="17">
    <source>
        <dbReference type="Proteomes" id="UP000193642"/>
    </source>
</evidence>
<accession>A0A1Y2BT78</accession>
<comment type="similarity">
    <text evidence="2 12">Belongs to the YME2 family.</text>
</comment>
<keyword evidence="6" id="KW-0809">Transit peptide</keyword>
<dbReference type="InterPro" id="IPR018850">
    <property type="entry name" value="Mt_escape_2_C"/>
</dbReference>
<dbReference type="OrthoDB" id="10267654at2759"/>
<dbReference type="AlphaFoldDB" id="A0A1Y2BT78"/>
<dbReference type="InterPro" id="IPR012677">
    <property type="entry name" value="Nucleotide-bd_a/b_plait_sf"/>
</dbReference>
<dbReference type="SUPFAM" id="SSF54928">
    <property type="entry name" value="RNA-binding domain, RBD"/>
    <property type="match status" value="1"/>
</dbReference>
<evidence type="ECO:0000256" key="6">
    <source>
        <dbReference type="ARBA" id="ARBA00022946"/>
    </source>
</evidence>
<feature type="region of interest" description="Disordered" evidence="14">
    <location>
        <begin position="466"/>
        <end position="485"/>
    </location>
</feature>
<evidence type="ECO:0000256" key="10">
    <source>
        <dbReference type="ARBA" id="ARBA00025276"/>
    </source>
</evidence>
<comment type="function">
    <text evidence="10 12">Plays a role in maintaining the mitochondrial genome and in controlling the mtDNA escape. Involved in the regulation of mtDNA nucleotide structure and number. May have a dispensable role in early maturation of pre-rRNA.</text>
</comment>
<dbReference type="GO" id="GO:0005743">
    <property type="term" value="C:mitochondrial inner membrane"/>
    <property type="evidence" value="ECO:0007669"/>
    <property type="project" value="UniProtKB-SubCell"/>
</dbReference>
<keyword evidence="11 12" id="KW-0694">RNA-binding</keyword>
<dbReference type="GO" id="GO:0003723">
    <property type="term" value="F:RNA binding"/>
    <property type="evidence" value="ECO:0007669"/>
    <property type="project" value="UniProtKB-UniRule"/>
</dbReference>
<feature type="coiled-coil region" evidence="13">
    <location>
        <begin position="596"/>
        <end position="623"/>
    </location>
</feature>
<organism evidence="16 17">
    <name type="scientific">Rhizoclosmatium globosum</name>
    <dbReference type="NCBI Taxonomy" id="329046"/>
    <lineage>
        <taxon>Eukaryota</taxon>
        <taxon>Fungi</taxon>
        <taxon>Fungi incertae sedis</taxon>
        <taxon>Chytridiomycota</taxon>
        <taxon>Chytridiomycota incertae sedis</taxon>
        <taxon>Chytridiomycetes</taxon>
        <taxon>Chytridiales</taxon>
        <taxon>Chytriomycetaceae</taxon>
        <taxon>Rhizoclosmatium</taxon>
    </lineage>
</organism>
<comment type="subcellular location">
    <subcellularLocation>
        <location evidence="1 12">Mitochondrion inner membrane</location>
        <topology evidence="1 12">Single-pass membrane protein</topology>
    </subcellularLocation>
</comment>
<evidence type="ECO:0000256" key="4">
    <source>
        <dbReference type="ARBA" id="ARBA00022692"/>
    </source>
</evidence>
<dbReference type="Gene3D" id="3.30.70.330">
    <property type="match status" value="1"/>
</dbReference>
<dbReference type="STRING" id="329046.A0A1Y2BT78"/>
<feature type="domain" description="RRM" evidence="15">
    <location>
        <begin position="173"/>
        <end position="247"/>
    </location>
</feature>
<keyword evidence="8 12" id="KW-0496">Mitochondrion</keyword>
<dbReference type="Pfam" id="PF00076">
    <property type="entry name" value="RRM_1"/>
    <property type="match status" value="1"/>
</dbReference>
<dbReference type="InterPro" id="IPR000504">
    <property type="entry name" value="RRM_dom"/>
</dbReference>
<evidence type="ECO:0000256" key="12">
    <source>
        <dbReference type="RuleBase" id="RU367108"/>
    </source>
</evidence>
<sequence>MALRLHQRLLAHRIHRAPAPLFSSRYPVSVRVLSTANPSTKPEQQNDKALAVWFEGVYPVKLSRWDPRHSYATYYSNQLKETAKKIMIPPPEAFKGKFTYLNSVSSIKEGGLLVRFLYEGDKKEAYASISNWLEKQGGIRSFLTFGTKLKAHPVEGVPWIEDLRSSIPSARINLAFKGPELPIEQLYNEFRDYGKIDSVVVQPGPTKESAKYGHIQFISSRSATSARVCMNGKVIDGTTILVSYEPALPRNAMLNYIRDHPRVSLPIILALLAFLSFLIFDPMRVFFVTNEITERFSLKKYSSQVTESVESVKDLLMRWLFGRIPQKKAEEDGLSDALKERKEYESRLMTYLKETPETALLIHGPKGTKSVDLIDKCTKNEPYVLRIKLDELINQPDHIMLDRLASQIGCFPMFNWLVSSGSILDTLFTAGTGMKAGLSSTSIDQVRKIFEIATIAMNRITAEQEKSHQAAVDKHHRLEQQGALSEKEKTTFTLPDIEYPIVVIEGFLENEKAKQAFVYEALAEWAGMLTDLHIAQVVFLSDNPASSKFLARAIPNRTVDTIALADASHSSSIAYAQRRLGFQPTQKLPAEFEEYIKALGGRLNDLEQLMQKTKAALKAERHRPTENNGSTTILDRLAGKPKASNFENEDDVALLATPEQLVDAVKKAFNDIVVRGETEIRKVGLFEDATPGLLANAKEEKKSWNAVQMWKIVQLLTKYDEVSYDDLRFHPLFKGDEAPIQAIERAGLISVVLKEGRPYIIKPGRPVYRTAFTRLQSDKKYAAIMGLKTVKVLMNDELAKVKDYEAELATLTGQVSTDRMSFWGASDLKGRVTFLAGLIGECHGKLKALDAEERRLKKIVKLVE</sequence>
<comment type="caution">
    <text evidence="16">The sequence shown here is derived from an EMBL/GenBank/DDBJ whole genome shotgun (WGS) entry which is preliminary data.</text>
</comment>
<dbReference type="GO" id="GO:0006397">
    <property type="term" value="P:mRNA processing"/>
    <property type="evidence" value="ECO:0007669"/>
    <property type="project" value="UniProtKB-UniRule"/>
</dbReference>
<evidence type="ECO:0000313" key="16">
    <source>
        <dbReference type="EMBL" id="ORY37914.1"/>
    </source>
</evidence>
<keyword evidence="9 12" id="KW-0472">Membrane</keyword>
<dbReference type="EMBL" id="MCGO01000047">
    <property type="protein sequence ID" value="ORY37914.1"/>
    <property type="molecule type" value="Genomic_DNA"/>
</dbReference>
<evidence type="ECO:0000259" key="15">
    <source>
        <dbReference type="PROSITE" id="PS50102"/>
    </source>
</evidence>
<keyword evidence="5 12" id="KW-0999">Mitochondrion inner membrane</keyword>
<keyword evidence="12" id="KW-0507">mRNA processing</keyword>
<dbReference type="PANTHER" id="PTHR32198">
    <property type="entry name" value="MITOCHONDRIAL ESCAPE PROTEIN 2"/>
    <property type="match status" value="1"/>
</dbReference>
<evidence type="ECO:0000256" key="2">
    <source>
        <dbReference type="ARBA" id="ARBA00010320"/>
    </source>
</evidence>
<keyword evidence="17" id="KW-1185">Reference proteome</keyword>
<dbReference type="Pfam" id="PF10443">
    <property type="entry name" value="RNA12"/>
    <property type="match status" value="2"/>
</dbReference>
<dbReference type="SMART" id="SM00360">
    <property type="entry name" value="RRM"/>
    <property type="match status" value="1"/>
</dbReference>
<evidence type="ECO:0000256" key="1">
    <source>
        <dbReference type="ARBA" id="ARBA00004434"/>
    </source>
</evidence>
<protein>
    <recommendedName>
        <fullName evidence="3 12">Mitochondrial escape protein 2</fullName>
    </recommendedName>
</protein>
<proteinExistence type="inferred from homology"/>
<dbReference type="PANTHER" id="PTHR32198:SF2">
    <property type="entry name" value="MITOCHONDRIAL ESCAPE PROTEIN 2"/>
    <property type="match status" value="1"/>
</dbReference>
<dbReference type="InterPro" id="IPR039627">
    <property type="entry name" value="Yme2_C"/>
</dbReference>
<evidence type="ECO:0000256" key="14">
    <source>
        <dbReference type="SAM" id="MobiDB-lite"/>
    </source>
</evidence>
<evidence type="ECO:0000256" key="13">
    <source>
        <dbReference type="SAM" id="Coils"/>
    </source>
</evidence>
<dbReference type="Proteomes" id="UP000193642">
    <property type="component" value="Unassembled WGS sequence"/>
</dbReference>
<evidence type="ECO:0000256" key="11">
    <source>
        <dbReference type="PROSITE-ProRule" id="PRU00176"/>
    </source>
</evidence>
<keyword evidence="4 12" id="KW-0812">Transmembrane</keyword>
<evidence type="ECO:0000256" key="9">
    <source>
        <dbReference type="ARBA" id="ARBA00023136"/>
    </source>
</evidence>
<feature type="transmembrane region" description="Helical" evidence="12">
    <location>
        <begin position="263"/>
        <end position="280"/>
    </location>
</feature>
<reference evidence="16 17" key="1">
    <citation type="submission" date="2016-07" db="EMBL/GenBank/DDBJ databases">
        <title>Pervasive Adenine N6-methylation of Active Genes in Fungi.</title>
        <authorList>
            <consortium name="DOE Joint Genome Institute"/>
            <person name="Mondo S.J."/>
            <person name="Dannebaum R.O."/>
            <person name="Kuo R.C."/>
            <person name="Labutti K."/>
            <person name="Haridas S."/>
            <person name="Kuo A."/>
            <person name="Salamov A."/>
            <person name="Ahrendt S.R."/>
            <person name="Lipzen A."/>
            <person name="Sullivan W."/>
            <person name="Andreopoulos W.B."/>
            <person name="Clum A."/>
            <person name="Lindquist E."/>
            <person name="Daum C."/>
            <person name="Ramamoorthy G.K."/>
            <person name="Gryganskyi A."/>
            <person name="Culley D."/>
            <person name="Magnuson J.K."/>
            <person name="James T.Y."/>
            <person name="O'Malley M.A."/>
            <person name="Stajich J.E."/>
            <person name="Spatafora J.W."/>
            <person name="Visel A."/>
            <person name="Grigoriev I.V."/>
        </authorList>
    </citation>
    <scope>NUCLEOTIDE SEQUENCE [LARGE SCALE GENOMIC DNA]</scope>
    <source>
        <strain evidence="16 17">JEL800</strain>
    </source>
</reference>
<dbReference type="InterPro" id="IPR035979">
    <property type="entry name" value="RBD_domain_sf"/>
</dbReference>
<name>A0A1Y2BT78_9FUNG</name>
<evidence type="ECO:0000256" key="8">
    <source>
        <dbReference type="ARBA" id="ARBA00023128"/>
    </source>
</evidence>
<keyword evidence="13" id="KW-0175">Coiled coil</keyword>
<evidence type="ECO:0000256" key="3">
    <source>
        <dbReference type="ARBA" id="ARBA00020222"/>
    </source>
</evidence>
<feature type="coiled-coil region" evidence="13">
    <location>
        <begin position="327"/>
        <end position="354"/>
    </location>
</feature>
<evidence type="ECO:0000256" key="7">
    <source>
        <dbReference type="ARBA" id="ARBA00022989"/>
    </source>
</evidence>
<evidence type="ECO:0000256" key="5">
    <source>
        <dbReference type="ARBA" id="ARBA00022792"/>
    </source>
</evidence>
<gene>
    <name evidence="16" type="ORF">BCR33DRAFT_854376</name>
</gene>